<dbReference type="GO" id="GO:0005886">
    <property type="term" value="C:plasma membrane"/>
    <property type="evidence" value="ECO:0007669"/>
    <property type="project" value="UniProtKB-SubCell"/>
</dbReference>
<dbReference type="Pfam" id="PF00005">
    <property type="entry name" value="ABC_tran"/>
    <property type="match status" value="1"/>
</dbReference>
<dbReference type="RefSeq" id="WP_109967750.1">
    <property type="nucleotide sequence ID" value="NZ_CP176093.1"/>
</dbReference>
<evidence type="ECO:0000256" key="1">
    <source>
        <dbReference type="ARBA" id="ARBA00004202"/>
    </source>
</evidence>
<dbReference type="OrthoDB" id="18368at2157"/>
<dbReference type="InterPro" id="IPR003439">
    <property type="entry name" value="ABC_transporter-like_ATP-bd"/>
</dbReference>
<dbReference type="EC" id="7.3.2.6" evidence="8"/>
<evidence type="ECO:0000313" key="13">
    <source>
        <dbReference type="Proteomes" id="UP000245657"/>
    </source>
</evidence>
<dbReference type="PROSITE" id="PS00211">
    <property type="entry name" value="ABC_TRANSPORTER_1"/>
    <property type="match status" value="1"/>
</dbReference>
<dbReference type="GO" id="GO:0016887">
    <property type="term" value="F:ATP hydrolysis activity"/>
    <property type="evidence" value="ECO:0007669"/>
    <property type="project" value="InterPro"/>
</dbReference>
<comment type="subunit">
    <text evidence="7">The complex is composed of two ATP-binding proteins (WtpC), two transmembrane proteins (WtpB) and a solute-binding protein (WtpA).</text>
</comment>
<dbReference type="InterPro" id="IPR003593">
    <property type="entry name" value="AAA+_ATPase"/>
</dbReference>
<keyword evidence="13" id="KW-1185">Reference proteome</keyword>
<keyword evidence="2" id="KW-0813">Transport</keyword>
<evidence type="ECO:0000256" key="10">
    <source>
        <dbReference type="ARBA" id="ARBA00047936"/>
    </source>
</evidence>
<keyword evidence="4" id="KW-0547">Nucleotide-binding</keyword>
<evidence type="ECO:0000313" key="12">
    <source>
        <dbReference type="EMBL" id="PWR74471.1"/>
    </source>
</evidence>
<dbReference type="InterPro" id="IPR027417">
    <property type="entry name" value="P-loop_NTPase"/>
</dbReference>
<evidence type="ECO:0000256" key="3">
    <source>
        <dbReference type="ARBA" id="ARBA00022505"/>
    </source>
</evidence>
<dbReference type="Proteomes" id="UP000245657">
    <property type="component" value="Unassembled WGS sequence"/>
</dbReference>
<evidence type="ECO:0000256" key="7">
    <source>
        <dbReference type="ARBA" id="ARBA00038781"/>
    </source>
</evidence>
<accession>A0A2V2NFU2</accession>
<evidence type="ECO:0000256" key="9">
    <source>
        <dbReference type="ARBA" id="ARBA00041133"/>
    </source>
</evidence>
<feature type="domain" description="ABC transporter" evidence="11">
    <location>
        <begin position="2"/>
        <end position="214"/>
    </location>
</feature>
<evidence type="ECO:0000256" key="6">
    <source>
        <dbReference type="ARBA" id="ARBA00038307"/>
    </source>
</evidence>
<comment type="subcellular location">
    <subcellularLocation>
        <location evidence="1">Cell membrane</location>
        <topology evidence="1">Peripheral membrane protein</topology>
    </subcellularLocation>
</comment>
<proteinExistence type="inferred from homology"/>
<evidence type="ECO:0000256" key="5">
    <source>
        <dbReference type="ARBA" id="ARBA00022840"/>
    </source>
</evidence>
<organism evidence="12 13">
    <name type="scientific">Methanospirillum lacunae</name>
    <dbReference type="NCBI Taxonomy" id="668570"/>
    <lineage>
        <taxon>Archaea</taxon>
        <taxon>Methanobacteriati</taxon>
        <taxon>Methanobacteriota</taxon>
        <taxon>Stenosarchaea group</taxon>
        <taxon>Methanomicrobia</taxon>
        <taxon>Methanomicrobiales</taxon>
        <taxon>Methanospirillaceae</taxon>
        <taxon>Methanospirillum</taxon>
    </lineage>
</organism>
<dbReference type="GO" id="GO:0005524">
    <property type="term" value="F:ATP binding"/>
    <property type="evidence" value="ECO:0007669"/>
    <property type="project" value="UniProtKB-KW"/>
</dbReference>
<name>A0A2V2NFU2_9EURY</name>
<dbReference type="Gene3D" id="3.40.50.300">
    <property type="entry name" value="P-loop containing nucleotide triphosphate hydrolases"/>
    <property type="match status" value="1"/>
</dbReference>
<comment type="catalytic activity">
    <reaction evidence="10">
        <text>tungstate(in) + ATP + H2O = tungstate(out) + ADP + phosphate + H(+)</text>
        <dbReference type="Rhea" id="RHEA:35027"/>
        <dbReference type="ChEBI" id="CHEBI:15377"/>
        <dbReference type="ChEBI" id="CHEBI:15378"/>
        <dbReference type="ChEBI" id="CHEBI:30616"/>
        <dbReference type="ChEBI" id="CHEBI:43474"/>
        <dbReference type="ChEBI" id="CHEBI:46502"/>
        <dbReference type="ChEBI" id="CHEBI:456216"/>
        <dbReference type="EC" id="7.3.2.6"/>
    </reaction>
</comment>
<keyword evidence="3" id="KW-0500">Molybdenum</keyword>
<dbReference type="InterPro" id="IPR050093">
    <property type="entry name" value="ABC_SmlMolc_Importer"/>
</dbReference>
<dbReference type="GO" id="GO:1901238">
    <property type="term" value="F:ABC-type tungstate transporter activity"/>
    <property type="evidence" value="ECO:0007669"/>
    <property type="project" value="UniProtKB-EC"/>
</dbReference>
<protein>
    <recommendedName>
        <fullName evidence="9">Molybdate/tungstate import ATP-binding protein WtpC</fullName>
        <ecNumber evidence="8">7.3.2.6</ecNumber>
    </recommendedName>
</protein>
<evidence type="ECO:0000256" key="4">
    <source>
        <dbReference type="ARBA" id="ARBA00022741"/>
    </source>
</evidence>
<dbReference type="EMBL" id="QGMY01000002">
    <property type="protein sequence ID" value="PWR74471.1"/>
    <property type="molecule type" value="Genomic_DNA"/>
</dbReference>
<sequence length="214" mass="23626">MIAISNLVVHAGQFELVIDSFTLPDDAWCIISGPSGSGKTLFLETIAGFYQPCSGKIIQNGMDITYFSPEKRGIGIVFQDYSLFPHMTVAKNIGYGLAIRRHSDIHNIVLDISRKLGIDSLLDRNPLTLSGGEKQRVAIARALVVKPKLLLLDEPASALDLQAKKELWDDIRDLFEQGGLTIIHVTHDISESNNLGTHKILLMNGKIVKTIKHE</sequence>
<keyword evidence="5 12" id="KW-0067">ATP-binding</keyword>
<dbReference type="PANTHER" id="PTHR42781">
    <property type="entry name" value="SPERMIDINE/PUTRESCINE IMPORT ATP-BINDING PROTEIN POTA"/>
    <property type="match status" value="1"/>
</dbReference>
<evidence type="ECO:0000259" key="11">
    <source>
        <dbReference type="PROSITE" id="PS50893"/>
    </source>
</evidence>
<dbReference type="SUPFAM" id="SSF52540">
    <property type="entry name" value="P-loop containing nucleoside triphosphate hydrolases"/>
    <property type="match status" value="1"/>
</dbReference>
<dbReference type="InterPro" id="IPR017871">
    <property type="entry name" value="ABC_transporter-like_CS"/>
</dbReference>
<dbReference type="GeneID" id="97549867"/>
<evidence type="ECO:0000256" key="2">
    <source>
        <dbReference type="ARBA" id="ARBA00022448"/>
    </source>
</evidence>
<reference evidence="12 13" key="1">
    <citation type="submission" date="2018-05" db="EMBL/GenBank/DDBJ databases">
        <title>Draft genome of Methanospirillum lacunae Ki8-1.</title>
        <authorList>
            <person name="Dueholm M.S."/>
            <person name="Nielsen P.H."/>
            <person name="Bakmann L.F."/>
            <person name="Otzen D.E."/>
        </authorList>
    </citation>
    <scope>NUCLEOTIDE SEQUENCE [LARGE SCALE GENOMIC DNA]</scope>
    <source>
        <strain evidence="12 13">Ki8-1</strain>
    </source>
</reference>
<comment type="similarity">
    <text evidence="6">Belongs to the ABC transporter superfamily. Sulfate/tungstate importer (TC 3.A.1.6) family.</text>
</comment>
<comment type="caution">
    <text evidence="12">The sequence shown here is derived from an EMBL/GenBank/DDBJ whole genome shotgun (WGS) entry which is preliminary data.</text>
</comment>
<dbReference type="PANTHER" id="PTHR42781:SF4">
    <property type="entry name" value="SPERMIDINE_PUTRESCINE IMPORT ATP-BINDING PROTEIN POTA"/>
    <property type="match status" value="1"/>
</dbReference>
<dbReference type="AlphaFoldDB" id="A0A2V2NFU2"/>
<dbReference type="PROSITE" id="PS50893">
    <property type="entry name" value="ABC_TRANSPORTER_2"/>
    <property type="match status" value="1"/>
</dbReference>
<evidence type="ECO:0000256" key="8">
    <source>
        <dbReference type="ARBA" id="ARBA00039025"/>
    </source>
</evidence>
<dbReference type="SMART" id="SM00382">
    <property type="entry name" value="AAA"/>
    <property type="match status" value="1"/>
</dbReference>
<gene>
    <name evidence="12" type="ORF">DK846_04820</name>
</gene>